<evidence type="ECO:0000256" key="9">
    <source>
        <dbReference type="SAM" id="Phobius"/>
    </source>
</evidence>
<dbReference type="GO" id="GO:0008483">
    <property type="term" value="F:transaminase activity"/>
    <property type="evidence" value="ECO:0007669"/>
    <property type="project" value="UniProtKB-KW"/>
</dbReference>
<dbReference type="EMBL" id="CABPSM010000002">
    <property type="protein sequence ID" value="VVD85163.1"/>
    <property type="molecule type" value="Genomic_DNA"/>
</dbReference>
<keyword evidence="7 9" id="KW-0472">Membrane</keyword>
<sequence length="340" mass="37954">MNCPQLSVVIPVYNEEAGLAALFDRLYPALDQLGTTYEVVFVNDGSRDRSAALLAEQYRVRPDVTRVVLFNGNYGQHMAILAGFEHTRGEWVITLDADLQNPPEEIGKLVEQLAAGHDYVGTVRMNRQDTWFRRHASRAMNRLRERITRIRMTDQGCMLRGYSRHIVDTVNQCREINTFIPALAYTFAQNPTEVDVAHEERFAGESKYSLYSLIRLNFDLVTGFSVVPLQWLSGVGITLSAASGLLFIVLIARRFLFGSEVQGVFTLFAVTFCLLGVILFGMGLLGEYIGRIYQQVRQRPRYLVQAVLEEHPSGRSENAAGGPSNTSRTAGATELGSHAS</sequence>
<evidence type="ECO:0000256" key="5">
    <source>
        <dbReference type="ARBA" id="ARBA00022985"/>
    </source>
</evidence>
<feature type="transmembrane region" description="Helical" evidence="9">
    <location>
        <begin position="264"/>
        <end position="285"/>
    </location>
</feature>
<protein>
    <submittedName>
        <fullName evidence="11">UDP-4-amino-4-deoxy-L-arabinose-oxoglutarate aminotransferase</fullName>
    </submittedName>
</protein>
<evidence type="ECO:0000313" key="12">
    <source>
        <dbReference type="Proteomes" id="UP000343317"/>
    </source>
</evidence>
<dbReference type="GO" id="GO:0009103">
    <property type="term" value="P:lipopolysaccharide biosynthetic process"/>
    <property type="evidence" value="ECO:0007669"/>
    <property type="project" value="UniProtKB-KW"/>
</dbReference>
<keyword evidence="4 9" id="KW-0812">Transmembrane</keyword>
<dbReference type="SUPFAM" id="SSF53448">
    <property type="entry name" value="Nucleotide-diphospho-sugar transferases"/>
    <property type="match status" value="1"/>
</dbReference>
<keyword evidence="2" id="KW-0328">Glycosyltransferase</keyword>
<dbReference type="PANTHER" id="PTHR48090">
    <property type="entry name" value="UNDECAPRENYL-PHOSPHATE 4-DEOXY-4-FORMAMIDO-L-ARABINOSE TRANSFERASE-RELATED"/>
    <property type="match status" value="1"/>
</dbReference>
<feature type="domain" description="Glycosyltransferase 2-like" evidence="10">
    <location>
        <begin position="7"/>
        <end position="167"/>
    </location>
</feature>
<accession>A0A5E4TDY0</accession>
<reference evidence="11 12" key="1">
    <citation type="submission" date="2019-08" db="EMBL/GenBank/DDBJ databases">
        <authorList>
            <person name="Peeters C."/>
        </authorList>
    </citation>
    <scope>NUCLEOTIDE SEQUENCE [LARGE SCALE GENOMIC DNA]</scope>
    <source>
        <strain evidence="11 12">LMG 31112</strain>
    </source>
</reference>
<keyword evidence="1" id="KW-1003">Cell membrane</keyword>
<dbReference type="RefSeq" id="WP_150619741.1">
    <property type="nucleotide sequence ID" value="NZ_CABPSM010000002.1"/>
</dbReference>
<evidence type="ECO:0000256" key="6">
    <source>
        <dbReference type="ARBA" id="ARBA00022989"/>
    </source>
</evidence>
<proteinExistence type="predicted"/>
<name>A0A5E4TDY0_9BURK</name>
<evidence type="ECO:0000256" key="3">
    <source>
        <dbReference type="ARBA" id="ARBA00022679"/>
    </source>
</evidence>
<evidence type="ECO:0000256" key="7">
    <source>
        <dbReference type="ARBA" id="ARBA00023136"/>
    </source>
</evidence>
<evidence type="ECO:0000256" key="8">
    <source>
        <dbReference type="SAM" id="MobiDB-lite"/>
    </source>
</evidence>
<gene>
    <name evidence="11" type="ORF">PHO31112_01330</name>
</gene>
<dbReference type="CDD" id="cd04187">
    <property type="entry name" value="DPM1_like_bac"/>
    <property type="match status" value="1"/>
</dbReference>
<organism evidence="11 12">
    <name type="scientific">Pandoraea horticolens</name>
    <dbReference type="NCBI Taxonomy" id="2508298"/>
    <lineage>
        <taxon>Bacteria</taxon>
        <taxon>Pseudomonadati</taxon>
        <taxon>Pseudomonadota</taxon>
        <taxon>Betaproteobacteria</taxon>
        <taxon>Burkholderiales</taxon>
        <taxon>Burkholderiaceae</taxon>
        <taxon>Pandoraea</taxon>
    </lineage>
</organism>
<evidence type="ECO:0000313" key="11">
    <source>
        <dbReference type="EMBL" id="VVD85163.1"/>
    </source>
</evidence>
<feature type="region of interest" description="Disordered" evidence="8">
    <location>
        <begin position="313"/>
        <end position="340"/>
    </location>
</feature>
<dbReference type="InterPro" id="IPR029044">
    <property type="entry name" value="Nucleotide-diphossugar_trans"/>
</dbReference>
<dbReference type="InterPro" id="IPR001173">
    <property type="entry name" value="Glyco_trans_2-like"/>
</dbReference>
<dbReference type="Gene3D" id="3.90.550.10">
    <property type="entry name" value="Spore Coat Polysaccharide Biosynthesis Protein SpsA, Chain A"/>
    <property type="match status" value="1"/>
</dbReference>
<keyword evidence="3 11" id="KW-0808">Transferase</keyword>
<evidence type="ECO:0000256" key="1">
    <source>
        <dbReference type="ARBA" id="ARBA00022475"/>
    </source>
</evidence>
<dbReference type="GO" id="GO:0099621">
    <property type="term" value="F:undecaprenyl-phosphate 4-deoxy-4-formamido-L-arabinose transferase activity"/>
    <property type="evidence" value="ECO:0007669"/>
    <property type="project" value="TreeGrafter"/>
</dbReference>
<keyword evidence="6 9" id="KW-1133">Transmembrane helix</keyword>
<dbReference type="Pfam" id="PF00535">
    <property type="entry name" value="Glycos_transf_2"/>
    <property type="match status" value="1"/>
</dbReference>
<dbReference type="AlphaFoldDB" id="A0A5E4TDY0"/>
<dbReference type="InterPro" id="IPR050256">
    <property type="entry name" value="Glycosyltransferase_2"/>
</dbReference>
<feature type="transmembrane region" description="Helical" evidence="9">
    <location>
        <begin position="231"/>
        <end position="252"/>
    </location>
</feature>
<evidence type="ECO:0000256" key="4">
    <source>
        <dbReference type="ARBA" id="ARBA00022692"/>
    </source>
</evidence>
<dbReference type="Proteomes" id="UP000343317">
    <property type="component" value="Unassembled WGS sequence"/>
</dbReference>
<keyword evidence="12" id="KW-1185">Reference proteome</keyword>
<dbReference type="PANTHER" id="PTHR48090:SF3">
    <property type="entry name" value="UNDECAPRENYL-PHOSPHATE 4-DEOXY-4-FORMAMIDO-L-ARABINOSE TRANSFERASE"/>
    <property type="match status" value="1"/>
</dbReference>
<evidence type="ECO:0000256" key="2">
    <source>
        <dbReference type="ARBA" id="ARBA00022676"/>
    </source>
</evidence>
<evidence type="ECO:0000259" key="10">
    <source>
        <dbReference type="Pfam" id="PF00535"/>
    </source>
</evidence>
<keyword evidence="11" id="KW-0032">Aminotransferase</keyword>
<keyword evidence="5" id="KW-0448">Lipopolysaccharide biosynthesis</keyword>
<dbReference type="GO" id="GO:0005886">
    <property type="term" value="C:plasma membrane"/>
    <property type="evidence" value="ECO:0007669"/>
    <property type="project" value="TreeGrafter"/>
</dbReference>